<keyword evidence="3" id="KW-1185">Reference proteome</keyword>
<keyword evidence="2" id="KW-0540">Nuclease</keyword>
<evidence type="ECO:0000259" key="1">
    <source>
        <dbReference type="Pfam" id="PF13391"/>
    </source>
</evidence>
<accession>A0A657LPR0</accession>
<organism evidence="2 3">
    <name type="scientific">Pararhizobium antarcticum</name>
    <dbReference type="NCBI Taxonomy" id="1798805"/>
    <lineage>
        <taxon>Bacteria</taxon>
        <taxon>Pseudomonadati</taxon>
        <taxon>Pseudomonadota</taxon>
        <taxon>Alphaproteobacteria</taxon>
        <taxon>Hyphomicrobiales</taxon>
        <taxon>Rhizobiaceae</taxon>
        <taxon>Rhizobium/Agrobacterium group</taxon>
        <taxon>Pararhizobium</taxon>
    </lineage>
</organism>
<evidence type="ECO:0000313" key="3">
    <source>
        <dbReference type="Proteomes" id="UP000182661"/>
    </source>
</evidence>
<dbReference type="Proteomes" id="UP000182661">
    <property type="component" value="Unassembled WGS sequence"/>
</dbReference>
<dbReference type="InterPro" id="IPR003615">
    <property type="entry name" value="HNH_nuc"/>
</dbReference>
<dbReference type="OrthoDB" id="9811869at2"/>
<comment type="caution">
    <text evidence="2">The sequence shown here is derived from an EMBL/GenBank/DDBJ whole genome shotgun (WGS) entry which is preliminary data.</text>
</comment>
<name>A0A657LPR0_9HYPH</name>
<dbReference type="GO" id="GO:0004519">
    <property type="term" value="F:endonuclease activity"/>
    <property type="evidence" value="ECO:0007669"/>
    <property type="project" value="UniProtKB-KW"/>
</dbReference>
<dbReference type="AlphaFoldDB" id="A0A657LPR0"/>
<feature type="domain" description="HNH nuclease" evidence="1">
    <location>
        <begin position="152"/>
        <end position="204"/>
    </location>
</feature>
<reference evidence="2 3" key="1">
    <citation type="submission" date="2016-02" db="EMBL/GenBank/DDBJ databases">
        <title>Genome sequencing of a beta-galactosidase producing bacteria Rhizobium sp. 59.</title>
        <authorList>
            <person name="Wang D."/>
            <person name="Kot W."/>
            <person name="Qin Y."/>
            <person name="Hansen L."/>
            <person name="Naqvi K."/>
            <person name="Rensing C."/>
        </authorList>
    </citation>
    <scope>NUCLEOTIDE SEQUENCE [LARGE SCALE GENOMIC DNA]</scope>
    <source>
        <strain evidence="2 3">59</strain>
    </source>
</reference>
<proteinExistence type="predicted"/>
<keyword evidence="2" id="KW-0378">Hydrolase</keyword>
<evidence type="ECO:0000313" key="2">
    <source>
        <dbReference type="EMBL" id="OJF92631.1"/>
    </source>
</evidence>
<keyword evidence="2" id="KW-0255">Endonuclease</keyword>
<sequence length="266" mass="29082">MIEAPQSFVVREECEKAAWQNGFRRPFGGPPGWASFASTTVPGSIHLGAAGPQGPWYMALDHDGVIAELSLPVAPIAGPGLSCHVFDQLGDLYAVLARVYQLSASLPDAPLRSFTAKVRDLPQTTEAEQMVVQRIGQDIFREGLMEYWQGRCPLTGITDPALLRASHIVPWKACSCDAQRLDVHNGLLLSALWDAAFDRGLVTFADAGHPEFSSALSEAARVELRWQASLSLTPRQRENLVWHRTHIFNGSASRAASQNHSNNSDQ</sequence>
<gene>
    <name evidence="2" type="ORF">AX760_22365</name>
</gene>
<protein>
    <submittedName>
        <fullName evidence="2">Restriction endonuclease</fullName>
    </submittedName>
</protein>
<dbReference type="Pfam" id="PF13391">
    <property type="entry name" value="HNH_2"/>
    <property type="match status" value="1"/>
</dbReference>
<dbReference type="EMBL" id="LSRP01000114">
    <property type="protein sequence ID" value="OJF92631.1"/>
    <property type="molecule type" value="Genomic_DNA"/>
</dbReference>